<feature type="region of interest" description="Disordered" evidence="2">
    <location>
        <begin position="1"/>
        <end position="30"/>
    </location>
</feature>
<feature type="region of interest" description="Disordered" evidence="2">
    <location>
        <begin position="1057"/>
        <end position="1081"/>
    </location>
</feature>
<accession>A0A7M7NYZ3</accession>
<keyword evidence="1" id="KW-0479">Metal-binding</keyword>
<feature type="region of interest" description="Disordered" evidence="2">
    <location>
        <begin position="1153"/>
        <end position="1229"/>
    </location>
</feature>
<protein>
    <recommendedName>
        <fullName evidence="3">C2H2-type domain-containing protein</fullName>
    </recommendedName>
</protein>
<feature type="compositionally biased region" description="Low complexity" evidence="2">
    <location>
        <begin position="1175"/>
        <end position="1189"/>
    </location>
</feature>
<dbReference type="InterPro" id="IPR013087">
    <property type="entry name" value="Znf_C2H2_type"/>
</dbReference>
<evidence type="ECO:0000256" key="1">
    <source>
        <dbReference type="PROSITE-ProRule" id="PRU00042"/>
    </source>
</evidence>
<dbReference type="EnsemblMetazoa" id="XM_030987745">
    <property type="protein sequence ID" value="XP_030843605"/>
    <property type="gene ID" value="LOC100888101"/>
</dbReference>
<organism evidence="4 5">
    <name type="scientific">Strongylocentrotus purpuratus</name>
    <name type="common">Purple sea urchin</name>
    <dbReference type="NCBI Taxonomy" id="7668"/>
    <lineage>
        <taxon>Eukaryota</taxon>
        <taxon>Metazoa</taxon>
        <taxon>Echinodermata</taxon>
        <taxon>Eleutherozoa</taxon>
        <taxon>Echinozoa</taxon>
        <taxon>Echinoidea</taxon>
        <taxon>Euechinoidea</taxon>
        <taxon>Echinacea</taxon>
        <taxon>Camarodonta</taxon>
        <taxon>Echinidea</taxon>
        <taxon>Strongylocentrotidae</taxon>
        <taxon>Strongylocentrotus</taxon>
    </lineage>
</organism>
<feature type="region of interest" description="Disordered" evidence="2">
    <location>
        <begin position="154"/>
        <end position="173"/>
    </location>
</feature>
<keyword evidence="1" id="KW-0863">Zinc-finger</keyword>
<dbReference type="AlphaFoldDB" id="A0A7M7NYZ3"/>
<keyword evidence="5" id="KW-1185">Reference proteome</keyword>
<keyword evidence="1" id="KW-0862">Zinc</keyword>
<feature type="domain" description="C2H2-type" evidence="3">
    <location>
        <begin position="41"/>
        <end position="69"/>
    </location>
</feature>
<dbReference type="PANTHER" id="PTHR33936:SF25">
    <property type="entry name" value="C2H2-TYPE DOMAIN-CONTAINING PROTEIN"/>
    <property type="match status" value="1"/>
</dbReference>
<dbReference type="RefSeq" id="XP_030843605.1">
    <property type="nucleotide sequence ID" value="XM_030987745.1"/>
</dbReference>
<dbReference type="PROSITE" id="PS00028">
    <property type="entry name" value="ZINC_FINGER_C2H2_1"/>
    <property type="match status" value="2"/>
</dbReference>
<dbReference type="PROSITE" id="PS50157">
    <property type="entry name" value="ZINC_FINGER_C2H2_2"/>
    <property type="match status" value="1"/>
</dbReference>
<feature type="region of interest" description="Disordered" evidence="2">
    <location>
        <begin position="683"/>
        <end position="781"/>
    </location>
</feature>
<dbReference type="KEGG" id="spu:100888101"/>
<evidence type="ECO:0000313" key="5">
    <source>
        <dbReference type="Proteomes" id="UP000007110"/>
    </source>
</evidence>
<dbReference type="GO" id="GO:0008270">
    <property type="term" value="F:zinc ion binding"/>
    <property type="evidence" value="ECO:0007669"/>
    <property type="project" value="UniProtKB-KW"/>
</dbReference>
<feature type="region of interest" description="Disordered" evidence="2">
    <location>
        <begin position="902"/>
        <end position="921"/>
    </location>
</feature>
<feature type="compositionally biased region" description="Acidic residues" evidence="2">
    <location>
        <begin position="746"/>
        <end position="762"/>
    </location>
</feature>
<reference evidence="5" key="1">
    <citation type="submission" date="2015-02" db="EMBL/GenBank/DDBJ databases">
        <title>Genome sequencing for Strongylocentrotus purpuratus.</title>
        <authorList>
            <person name="Murali S."/>
            <person name="Liu Y."/>
            <person name="Vee V."/>
            <person name="English A."/>
            <person name="Wang M."/>
            <person name="Skinner E."/>
            <person name="Han Y."/>
            <person name="Muzny D.M."/>
            <person name="Worley K.C."/>
            <person name="Gibbs R.A."/>
        </authorList>
    </citation>
    <scope>NUCLEOTIDE SEQUENCE</scope>
</reference>
<reference evidence="4" key="2">
    <citation type="submission" date="2021-01" db="UniProtKB">
        <authorList>
            <consortium name="EnsemblMetazoa"/>
        </authorList>
    </citation>
    <scope>IDENTIFICATION</scope>
</reference>
<dbReference type="Proteomes" id="UP000007110">
    <property type="component" value="Unassembled WGS sequence"/>
</dbReference>
<evidence type="ECO:0000259" key="3">
    <source>
        <dbReference type="PROSITE" id="PS50157"/>
    </source>
</evidence>
<dbReference type="Gene3D" id="3.30.160.60">
    <property type="entry name" value="Classic Zinc Finger"/>
    <property type="match status" value="1"/>
</dbReference>
<feature type="compositionally biased region" description="Polar residues" evidence="2">
    <location>
        <begin position="1204"/>
        <end position="1229"/>
    </location>
</feature>
<dbReference type="GeneID" id="100888101"/>
<dbReference type="InParanoid" id="A0A7M7NYZ3"/>
<dbReference type="PANTHER" id="PTHR33936">
    <property type="entry name" value="PROTEIN CBG17840"/>
    <property type="match status" value="1"/>
</dbReference>
<name>A0A7M7NYZ3_STRPU</name>
<dbReference type="OrthoDB" id="10031901at2759"/>
<dbReference type="InterPro" id="IPR052797">
    <property type="entry name" value="RegFact_GeneExpr_CellDeath"/>
</dbReference>
<evidence type="ECO:0000256" key="2">
    <source>
        <dbReference type="SAM" id="MobiDB-lite"/>
    </source>
</evidence>
<sequence length="1229" mass="136553">METIQAYLLGGEDEDPAPEPETSSDPLATNKPFFTMKDGKFCCTRCNNLFTQKTNLQRHVRKVHKETTTSNARTSCIRPGCKEMFYHKTKLMQHLEEDHGICLQKSELSFATVEKFLAWKEREESQNFAYFSKERGAIQSSLCIHQTYACQRNGSSRSHKAKGSPARTTSRKKSQGCVKTDMICPARIITAKCLKTGNLKVTYYSSHSHRLLSSDIKFHPLPQKLRDDLKLKIAFGVTVEDILKDLSRPNHSNIGNLTVFKKQLNISRHHMQQMRRNIFKRAEKNPEGLDSISGLAILLEKHRSEGHNPIMMYKPEGGQYIIGKLEGDSLAVEDSPVVVGVQTKQQLHMLQLFTVKYLCVESVQYQNYLLVNVSMRDDYGRGSPVAHLICSPDDQAALFYFFQIIAESFNKSMMAGVLTDESSSCINILLAVFGENLSHVFCKRLVHHDWLHQLHVLVADKELRREIYTSLVLLMEETNLNQFTSMTSTFLNRYQSKDKSFVVYFKESYLDRCPQWATCYGNYSSDPNHTTMYDEAFHKPLKAYLDSESKEGEIYDLVAFLVKTADEHSDQSLLQSCLQPTQTVGLRSRHEEALQIPLECVTRMMAKMYSVKTETELLHVKRVKKFCPEASCSPQCLHVSCVELCPHLYTCTCGEESHLCPHIHRVHMQMQSSFLVNIKMQLTDPSRKSSTSSAPLPPPQKKLRRSPRQAQKEAAIQAKESVANSDASEGTGKNGEDAAIPKGDAADDDDVDDDDDDDDGDDGGLFMANTYEPEDNNAQDPGLIFNAEPVPIEDDETSEVNLTKILDVNDELLALLENKKVQASLFPYILSELKAIVAKCKAQVPADSLDNLWRRAKRKAATPLPLLQIKMRETAVIKKALESKLTSGQENSVEQGRVLDAQGGGTQVTKPEATLPQAPAAATNSSAGFKDLLSYIITSAAQTQPGNAVYMVPGTATSTMPSSCEGIIPSTALTQVRENSPVQIIMNAPATSHIQTLHTASSTSGISEPSPLEAEAMQPLVAPLQQTQRHLFPPATAPSGMIDFSSLSSQLVSSLPPALSSATQHHSQQEPEYIPRQPSLTPAGSVLSQTIVTQIVQRAAPSPYPYKEHSQSLPLTGANQQTGMTASYLASQLGHHMMPPQPLAQHLPSPYTFTGTGQPLSHQPAHSLPQPRQYLPPTNQTLQPLQPSPFMSTIQPQPLHHLTPNPSTSQGQHLHQTDPNFKTTTHPMY</sequence>
<dbReference type="SMART" id="SM00355">
    <property type="entry name" value="ZnF_C2H2"/>
    <property type="match status" value="2"/>
</dbReference>
<evidence type="ECO:0000313" key="4">
    <source>
        <dbReference type="EnsemblMetazoa" id="XP_030843605"/>
    </source>
</evidence>
<proteinExistence type="predicted"/>